<dbReference type="InterPro" id="IPR036005">
    <property type="entry name" value="Creatinase/aminopeptidase-like"/>
</dbReference>
<sequence>MPALAPLMNRAVAERVLTESGVSALVLSDPTNIYHATGFWPQMVLMGQSGAILAVVPAAADQPVILITSQFIHYLHDVEDPAEGGPLDIFLYTAPEGLEGDAAAPIFLDEPPGGRADPLDMISRTATLGVLSRRPAYPDAASALRAAVAAYGTSFAVDTLNAAAALGLSGKCFPAEPLLRSIRMIKSPVEIALMRHAAANNAEAARAAILSMRAGSTYEELRLAFFAETGRRGGIPLFVSTDSMAMRRRDGVIRDGRSFQIDAVSHYAGYHGDFGRTVFVGTPDPIVMRMVEAAVCANDAIARELRPGLHYSDIRRIGHDAVARGGYDVAVSCATHSVGLFHTDEAFKGGALNFEKGDHRVEANMVVSVDCPVLHLDATGNVHLEDLWLITEDGCEPLNDRSEPFLMI</sequence>
<evidence type="ECO:0000313" key="3">
    <source>
        <dbReference type="Proteomes" id="UP000024329"/>
    </source>
</evidence>
<organism evidence="2 3">
    <name type="scientific">Novosphingobium resinovorum</name>
    <dbReference type="NCBI Taxonomy" id="158500"/>
    <lineage>
        <taxon>Bacteria</taxon>
        <taxon>Pseudomonadati</taxon>
        <taxon>Pseudomonadota</taxon>
        <taxon>Alphaproteobacteria</taxon>
        <taxon>Sphingomonadales</taxon>
        <taxon>Sphingomonadaceae</taxon>
        <taxon>Novosphingobium</taxon>
    </lineage>
</organism>
<dbReference type="Gene3D" id="3.90.230.10">
    <property type="entry name" value="Creatinase/methionine aminopeptidase superfamily"/>
    <property type="match status" value="1"/>
</dbReference>
<evidence type="ECO:0000259" key="1">
    <source>
        <dbReference type="Pfam" id="PF00557"/>
    </source>
</evidence>
<name>A0A031J6Q5_9SPHN</name>
<protein>
    <submittedName>
        <fullName evidence="2">Peptidase M24</fullName>
    </submittedName>
</protein>
<dbReference type="PANTHER" id="PTHR46112">
    <property type="entry name" value="AMINOPEPTIDASE"/>
    <property type="match status" value="1"/>
</dbReference>
<dbReference type="AlphaFoldDB" id="A0A031J6Q5"/>
<dbReference type="PATRIC" id="fig|158500.4.peg.5660"/>
<evidence type="ECO:0000313" key="2">
    <source>
        <dbReference type="EMBL" id="EZP68936.1"/>
    </source>
</evidence>
<accession>A0A031J6Q5</accession>
<dbReference type="Proteomes" id="UP000024329">
    <property type="component" value="Unassembled WGS sequence"/>
</dbReference>
<reference evidence="2 3" key="1">
    <citation type="submission" date="2014-03" db="EMBL/GenBank/DDBJ databases">
        <title>Whole genome sequence of Novosphingobium resinovorum KF1.</title>
        <authorList>
            <person name="Gan H.M."/>
            <person name="Gan H.Y."/>
            <person name="Chew T.H."/>
            <person name="Savka M.A."/>
        </authorList>
    </citation>
    <scope>NUCLEOTIDE SEQUENCE [LARGE SCALE GENOMIC DNA]</scope>
    <source>
        <strain evidence="2 3">KF1</strain>
    </source>
</reference>
<dbReference type="eggNOG" id="COG0006">
    <property type="taxonomic scope" value="Bacteria"/>
</dbReference>
<proteinExistence type="predicted"/>
<feature type="domain" description="Peptidase M24" evidence="1">
    <location>
        <begin position="193"/>
        <end position="392"/>
    </location>
</feature>
<dbReference type="SUPFAM" id="SSF55920">
    <property type="entry name" value="Creatinase/aminopeptidase"/>
    <property type="match status" value="1"/>
</dbReference>
<dbReference type="Pfam" id="PF00557">
    <property type="entry name" value="Peptidase_M24"/>
    <property type="match status" value="1"/>
</dbReference>
<dbReference type="InterPro" id="IPR050659">
    <property type="entry name" value="Peptidase_M24B"/>
</dbReference>
<dbReference type="CDD" id="cd01066">
    <property type="entry name" value="APP_MetAP"/>
    <property type="match status" value="1"/>
</dbReference>
<comment type="caution">
    <text evidence="2">The sequence shown here is derived from an EMBL/GenBank/DDBJ whole genome shotgun (WGS) entry which is preliminary data.</text>
</comment>
<dbReference type="PANTHER" id="PTHR46112:SF8">
    <property type="entry name" value="CYTOPLASMIC PEPTIDASE PEPQ-RELATED"/>
    <property type="match status" value="1"/>
</dbReference>
<dbReference type="EMBL" id="JFYZ01000078">
    <property type="protein sequence ID" value="EZP68936.1"/>
    <property type="molecule type" value="Genomic_DNA"/>
</dbReference>
<dbReference type="InterPro" id="IPR000994">
    <property type="entry name" value="Pept_M24"/>
</dbReference>
<dbReference type="RefSeq" id="WP_008829301.1">
    <property type="nucleotide sequence ID" value="NZ_JFYZ01000078.1"/>
</dbReference>
<gene>
    <name evidence="2" type="ORF">BV97_05580</name>
</gene>